<proteinExistence type="predicted"/>
<dbReference type="EMBL" id="AZMJ01000292">
    <property type="protein sequence ID" value="ETJ00314.1"/>
    <property type="molecule type" value="Genomic_DNA"/>
</dbReference>
<sequence>KEKFNIPNRSKPLRFKAILLKVLKQAL</sequence>
<evidence type="ECO:0000313" key="1">
    <source>
        <dbReference type="EMBL" id="ETJ00314.1"/>
    </source>
</evidence>
<dbReference type="AlphaFoldDB" id="W1V8J9"/>
<comment type="caution">
    <text evidence="1">The sequence shown here is derived from an EMBL/GenBank/DDBJ whole genome shotgun (WGS) entry which is preliminary data.</text>
</comment>
<feature type="non-terminal residue" evidence="1">
    <location>
        <position position="1"/>
    </location>
</feature>
<dbReference type="Proteomes" id="UP000018855">
    <property type="component" value="Unassembled WGS sequence"/>
</dbReference>
<accession>W1V8J9</accession>
<protein>
    <submittedName>
        <fullName evidence="1">Uncharacterized protein</fullName>
    </submittedName>
</protein>
<organism evidence="1 2">
    <name type="scientific">Veillonella dispar DORA_11</name>
    <dbReference type="NCBI Taxonomy" id="1403949"/>
    <lineage>
        <taxon>Bacteria</taxon>
        <taxon>Bacillati</taxon>
        <taxon>Bacillota</taxon>
        <taxon>Negativicutes</taxon>
        <taxon>Veillonellales</taxon>
        <taxon>Veillonellaceae</taxon>
        <taxon>Veillonella</taxon>
    </lineage>
</organism>
<evidence type="ECO:0000313" key="2">
    <source>
        <dbReference type="Proteomes" id="UP000018855"/>
    </source>
</evidence>
<name>W1V8J9_9FIRM</name>
<gene>
    <name evidence="1" type="ORF">Q619_VDC00292G0001</name>
</gene>
<reference evidence="1 2" key="1">
    <citation type="submission" date="2013-12" db="EMBL/GenBank/DDBJ databases">
        <title>A Varibaculum cambriense genome reconstructed from a premature infant gut community with otherwise low bacterial novelty that shifts toward anaerobic metabolism during the third week of life.</title>
        <authorList>
            <person name="Brown C.T."/>
            <person name="Sharon I."/>
            <person name="Thomas B.C."/>
            <person name="Castelle C.J."/>
            <person name="Morowitz M.J."/>
            <person name="Banfield J.F."/>
        </authorList>
    </citation>
    <scope>NUCLEOTIDE SEQUENCE [LARGE SCALE GENOMIC DNA]</scope>
    <source>
        <strain evidence="2">DORA_11</strain>
    </source>
</reference>